<dbReference type="Proteomes" id="UP000015102">
    <property type="component" value="Unassembled WGS sequence"/>
</dbReference>
<organism evidence="1 2">
    <name type="scientific">Megaselia scalaris</name>
    <name type="common">Humpbacked fly</name>
    <name type="synonym">Phora scalaris</name>
    <dbReference type="NCBI Taxonomy" id="36166"/>
    <lineage>
        <taxon>Eukaryota</taxon>
        <taxon>Metazoa</taxon>
        <taxon>Ecdysozoa</taxon>
        <taxon>Arthropoda</taxon>
        <taxon>Hexapoda</taxon>
        <taxon>Insecta</taxon>
        <taxon>Pterygota</taxon>
        <taxon>Neoptera</taxon>
        <taxon>Endopterygota</taxon>
        <taxon>Diptera</taxon>
        <taxon>Brachycera</taxon>
        <taxon>Muscomorpha</taxon>
        <taxon>Platypezoidea</taxon>
        <taxon>Phoridae</taxon>
        <taxon>Megaseliini</taxon>
        <taxon>Megaselia</taxon>
    </lineage>
</organism>
<evidence type="ECO:0000313" key="1">
    <source>
        <dbReference type="EnsemblMetazoa" id="MESCA006598-PA"/>
    </source>
</evidence>
<evidence type="ECO:0000313" key="2">
    <source>
        <dbReference type="Proteomes" id="UP000015102"/>
    </source>
</evidence>
<reference evidence="2" key="1">
    <citation type="submission" date="2013-02" db="EMBL/GenBank/DDBJ databases">
        <authorList>
            <person name="Hughes D."/>
        </authorList>
    </citation>
    <scope>NUCLEOTIDE SEQUENCE</scope>
    <source>
        <strain>Durham</strain>
        <strain evidence="2">NC isolate 2 -- Noor lab</strain>
    </source>
</reference>
<accession>T1GSE3</accession>
<keyword evidence="2" id="KW-1185">Reference proteome</keyword>
<dbReference type="AlphaFoldDB" id="T1GSE3"/>
<sequence length="55" mass="5802">MVFPNFSQLEKSPVFQRKISAAAAIVEGDSCAFGSNKYFALCGMGGIISCGITHT</sequence>
<dbReference type="EMBL" id="CAQQ02176718">
    <property type="status" value="NOT_ANNOTATED_CDS"/>
    <property type="molecule type" value="Genomic_DNA"/>
</dbReference>
<dbReference type="HOGENOM" id="CLU_3038390_0_0_1"/>
<reference evidence="1" key="2">
    <citation type="submission" date="2015-06" db="UniProtKB">
        <authorList>
            <consortium name="EnsemblMetazoa"/>
        </authorList>
    </citation>
    <scope>IDENTIFICATION</scope>
</reference>
<proteinExistence type="predicted"/>
<dbReference type="STRING" id="36166.T1GSE3"/>
<name>T1GSE3_MEGSC</name>
<protein>
    <submittedName>
        <fullName evidence="1">Uncharacterized protein</fullName>
    </submittedName>
</protein>
<dbReference type="EnsemblMetazoa" id="MESCA006598-RA">
    <property type="protein sequence ID" value="MESCA006598-PA"/>
    <property type="gene ID" value="MESCA006598"/>
</dbReference>